<dbReference type="OMA" id="EQTRWSC"/>
<dbReference type="EMBL" id="KE145371">
    <property type="protein sequence ID" value="EPE25289.1"/>
    <property type="molecule type" value="Genomic_DNA"/>
</dbReference>
<reference evidence="1 2" key="1">
    <citation type="journal article" date="2013" name="BMC Genomics">
        <title>Genomics-driven discovery of the pneumocandin biosynthetic gene cluster in the fungus Glarea lozoyensis.</title>
        <authorList>
            <person name="Chen L."/>
            <person name="Yue Q."/>
            <person name="Zhang X."/>
            <person name="Xiang M."/>
            <person name="Wang C."/>
            <person name="Li S."/>
            <person name="Che Y."/>
            <person name="Ortiz-Lopez F.J."/>
            <person name="Bills G.F."/>
            <person name="Liu X."/>
            <person name="An Z."/>
        </authorList>
    </citation>
    <scope>NUCLEOTIDE SEQUENCE [LARGE SCALE GENOMIC DNA]</scope>
    <source>
        <strain evidence="2">ATCC 20868 / MF5171</strain>
    </source>
</reference>
<dbReference type="GeneID" id="19460259"/>
<dbReference type="OrthoDB" id="5015991at2759"/>
<evidence type="ECO:0008006" key="3">
    <source>
        <dbReference type="Google" id="ProtNLM"/>
    </source>
</evidence>
<dbReference type="RefSeq" id="XP_008086608.1">
    <property type="nucleotide sequence ID" value="XM_008088417.1"/>
</dbReference>
<dbReference type="HOGENOM" id="CLU_139299_2_0_1"/>
<dbReference type="eggNOG" id="ENOG502SPM8">
    <property type="taxonomic scope" value="Eukaryota"/>
</dbReference>
<keyword evidence="2" id="KW-1185">Reference proteome</keyword>
<gene>
    <name evidence="1" type="ORF">GLAREA_01201</name>
</gene>
<evidence type="ECO:0000313" key="1">
    <source>
        <dbReference type="EMBL" id="EPE25289.1"/>
    </source>
</evidence>
<protein>
    <recommendedName>
        <fullName evidence="3">LAMTOR1 MEH1</fullName>
    </recommendedName>
</protein>
<accession>S3CJA6</accession>
<dbReference type="AlphaFoldDB" id="S3CJA6"/>
<name>S3CJA6_GLAL2</name>
<dbReference type="KEGG" id="glz:GLAREA_01201"/>
<dbReference type="Proteomes" id="UP000016922">
    <property type="component" value="Unassembled WGS sequence"/>
</dbReference>
<proteinExistence type="predicted"/>
<organism evidence="1 2">
    <name type="scientific">Glarea lozoyensis (strain ATCC 20868 / MF5171)</name>
    <dbReference type="NCBI Taxonomy" id="1116229"/>
    <lineage>
        <taxon>Eukaryota</taxon>
        <taxon>Fungi</taxon>
        <taxon>Dikarya</taxon>
        <taxon>Ascomycota</taxon>
        <taxon>Pezizomycotina</taxon>
        <taxon>Leotiomycetes</taxon>
        <taxon>Helotiales</taxon>
        <taxon>Helotiaceae</taxon>
        <taxon>Glarea</taxon>
    </lineage>
</organism>
<evidence type="ECO:0000313" key="2">
    <source>
        <dbReference type="Proteomes" id="UP000016922"/>
    </source>
</evidence>
<sequence>MCFYDQHQMSCGDYKWSHFRQHCSKEYRTGETCGMKLVMNTIQKDNKCKTCTKIDVKHGRLRKEEDRIERWYKEEQRGHQRGASIDASKETISKLWEEINDLQWERSQAQMQTR</sequence>